<dbReference type="Proteomes" id="UP000051647">
    <property type="component" value="Unassembled WGS sequence"/>
</dbReference>
<evidence type="ECO:0000313" key="10">
    <source>
        <dbReference type="Proteomes" id="UP000051647"/>
    </source>
</evidence>
<dbReference type="OrthoDB" id="2787520at2"/>
<protein>
    <recommendedName>
        <fullName evidence="11">Glycosyltransferase RgtA/B/C/D-like domain-containing protein</fullName>
    </recommendedName>
</protein>
<feature type="transmembrane region" description="Helical" evidence="8">
    <location>
        <begin position="44"/>
        <end position="63"/>
    </location>
</feature>
<dbReference type="GO" id="GO:0016763">
    <property type="term" value="F:pentosyltransferase activity"/>
    <property type="evidence" value="ECO:0007669"/>
    <property type="project" value="TreeGrafter"/>
</dbReference>
<keyword evidence="4" id="KW-0808">Transferase</keyword>
<feature type="transmembrane region" description="Helical" evidence="8">
    <location>
        <begin position="428"/>
        <end position="446"/>
    </location>
</feature>
<feature type="transmembrane region" description="Helical" evidence="8">
    <location>
        <begin position="205"/>
        <end position="221"/>
    </location>
</feature>
<organism evidence="9 10">
    <name type="scientific">Companilactobacillus versmoldensis DSM 14857 = KCTC 3814</name>
    <dbReference type="NCBI Taxonomy" id="1423815"/>
    <lineage>
        <taxon>Bacteria</taxon>
        <taxon>Bacillati</taxon>
        <taxon>Bacillota</taxon>
        <taxon>Bacilli</taxon>
        <taxon>Lactobacillales</taxon>
        <taxon>Lactobacillaceae</taxon>
        <taxon>Companilactobacillus</taxon>
    </lineage>
</organism>
<keyword evidence="10" id="KW-1185">Reference proteome</keyword>
<dbReference type="GO" id="GO:0005886">
    <property type="term" value="C:plasma membrane"/>
    <property type="evidence" value="ECO:0007669"/>
    <property type="project" value="UniProtKB-SubCell"/>
</dbReference>
<dbReference type="AlphaFoldDB" id="A0A0R1S9C9"/>
<feature type="transmembrane region" description="Helical" evidence="8">
    <location>
        <begin position="136"/>
        <end position="161"/>
    </location>
</feature>
<evidence type="ECO:0000256" key="7">
    <source>
        <dbReference type="ARBA" id="ARBA00023136"/>
    </source>
</evidence>
<dbReference type="PANTHER" id="PTHR33908:SF11">
    <property type="entry name" value="MEMBRANE PROTEIN"/>
    <property type="match status" value="1"/>
</dbReference>
<dbReference type="InterPro" id="IPR050297">
    <property type="entry name" value="LipidA_mod_glycosyltrf_83"/>
</dbReference>
<comment type="caution">
    <text evidence="9">The sequence shown here is derived from an EMBL/GenBank/DDBJ whole genome shotgun (WGS) entry which is preliminary data.</text>
</comment>
<dbReference type="STRING" id="1423815.FC27_GL001541"/>
<gene>
    <name evidence="9" type="ORF">FC27_GL001541</name>
</gene>
<keyword evidence="7 8" id="KW-0472">Membrane</keyword>
<evidence type="ECO:0000256" key="6">
    <source>
        <dbReference type="ARBA" id="ARBA00022989"/>
    </source>
</evidence>
<evidence type="ECO:0000256" key="1">
    <source>
        <dbReference type="ARBA" id="ARBA00004651"/>
    </source>
</evidence>
<reference evidence="9 10" key="1">
    <citation type="journal article" date="2015" name="Genome Announc.">
        <title>Expanding the biotechnology potential of lactobacilli through comparative genomics of 213 strains and associated genera.</title>
        <authorList>
            <person name="Sun Z."/>
            <person name="Harris H.M."/>
            <person name="McCann A."/>
            <person name="Guo C."/>
            <person name="Argimon S."/>
            <person name="Zhang W."/>
            <person name="Yang X."/>
            <person name="Jeffery I.B."/>
            <person name="Cooney J.C."/>
            <person name="Kagawa T.F."/>
            <person name="Liu W."/>
            <person name="Song Y."/>
            <person name="Salvetti E."/>
            <person name="Wrobel A."/>
            <person name="Rasinkangas P."/>
            <person name="Parkhill J."/>
            <person name="Rea M.C."/>
            <person name="O'Sullivan O."/>
            <person name="Ritari J."/>
            <person name="Douillard F.P."/>
            <person name="Paul Ross R."/>
            <person name="Yang R."/>
            <person name="Briner A.E."/>
            <person name="Felis G.E."/>
            <person name="de Vos W.M."/>
            <person name="Barrangou R."/>
            <person name="Klaenhammer T.R."/>
            <person name="Caufield P.W."/>
            <person name="Cui Y."/>
            <person name="Zhang H."/>
            <person name="O'Toole P.W."/>
        </authorList>
    </citation>
    <scope>NUCLEOTIDE SEQUENCE [LARGE SCALE GENOMIC DNA]</scope>
    <source>
        <strain evidence="9 10">DSM 14857</strain>
    </source>
</reference>
<dbReference type="GO" id="GO:0009103">
    <property type="term" value="P:lipopolysaccharide biosynthetic process"/>
    <property type="evidence" value="ECO:0007669"/>
    <property type="project" value="UniProtKB-ARBA"/>
</dbReference>
<dbReference type="PATRIC" id="fig|1423815.3.peg.1578"/>
<feature type="transmembrane region" description="Helical" evidence="8">
    <location>
        <begin position="75"/>
        <end position="94"/>
    </location>
</feature>
<keyword evidence="3" id="KW-0328">Glycosyltransferase</keyword>
<feature type="transmembrane region" description="Helical" evidence="8">
    <location>
        <begin position="398"/>
        <end position="416"/>
    </location>
</feature>
<proteinExistence type="predicted"/>
<dbReference type="PANTHER" id="PTHR33908">
    <property type="entry name" value="MANNOSYLTRANSFERASE YKCB-RELATED"/>
    <property type="match status" value="1"/>
</dbReference>
<dbReference type="eggNOG" id="COG1807">
    <property type="taxonomic scope" value="Bacteria"/>
</dbReference>
<feature type="transmembrane region" description="Helical" evidence="8">
    <location>
        <begin position="271"/>
        <end position="293"/>
    </location>
</feature>
<evidence type="ECO:0008006" key="11">
    <source>
        <dbReference type="Google" id="ProtNLM"/>
    </source>
</evidence>
<name>A0A0R1S9C9_9LACO</name>
<evidence type="ECO:0000256" key="4">
    <source>
        <dbReference type="ARBA" id="ARBA00022679"/>
    </source>
</evidence>
<evidence type="ECO:0000256" key="3">
    <source>
        <dbReference type="ARBA" id="ARBA00022676"/>
    </source>
</evidence>
<sequence length="487" mass="56509">MGVNFRKLVNWGIILFTILFTSIVFILMIYNIFKNYVANSPTYYLLRLIIAISFILLISYILYKMTDQKIWLNRLILIVLILIFIVIALFWVRITPRTQLSDFGNFWYRAPDVLKGQKLYAFDNDYFAKWAYQTGFMAYVMLVIKIFGYHIIAIQYLNVFYQVLTLIMVYKLSTMIFHSIKIARISVFLLLIDLDWFALNSQADNQYLGSLLFLVTFYLILKDKYWSYILGGFTLGFGAIIRPIGPVIIAGIIVFAVFFKIIRQHSFNIHSLWRLLIILGIYFAIFNFAGLLIKSSGLNQYGLSNRDTSWKFVTGLNYESSGTYDQNLVNQFDLNESRLKENTKEKTVIRQHISNLNHGDKWLELFKQKISILWSERINAIDFTEINKKISNTHYDKITLIGYLGSVAIILFSWIGSFALLKSDHTDGIFLLLLPLLAFVVIQLFIEVQGRYRIEFVPILAIISGLGVYSIFNSIKLIGGKIHAKQH</sequence>
<evidence type="ECO:0000313" key="9">
    <source>
        <dbReference type="EMBL" id="KRL65607.1"/>
    </source>
</evidence>
<feature type="transmembrane region" description="Helical" evidence="8">
    <location>
        <begin position="182"/>
        <end position="199"/>
    </location>
</feature>
<dbReference type="EMBL" id="AZFA01000032">
    <property type="protein sequence ID" value="KRL65607.1"/>
    <property type="molecule type" value="Genomic_DNA"/>
</dbReference>
<evidence type="ECO:0000256" key="8">
    <source>
        <dbReference type="SAM" id="Phobius"/>
    </source>
</evidence>
<keyword evidence="2" id="KW-1003">Cell membrane</keyword>
<feature type="transmembrane region" description="Helical" evidence="8">
    <location>
        <begin position="453"/>
        <end position="472"/>
    </location>
</feature>
<evidence type="ECO:0000256" key="2">
    <source>
        <dbReference type="ARBA" id="ARBA00022475"/>
    </source>
</evidence>
<comment type="subcellular location">
    <subcellularLocation>
        <location evidence="1">Cell membrane</location>
        <topology evidence="1">Multi-pass membrane protein</topology>
    </subcellularLocation>
</comment>
<keyword evidence="6 8" id="KW-1133">Transmembrane helix</keyword>
<feature type="transmembrane region" description="Helical" evidence="8">
    <location>
        <begin position="12"/>
        <end position="32"/>
    </location>
</feature>
<feature type="transmembrane region" description="Helical" evidence="8">
    <location>
        <begin position="233"/>
        <end position="259"/>
    </location>
</feature>
<accession>A0A0R1S9C9</accession>
<dbReference type="RefSeq" id="WP_010624474.1">
    <property type="nucleotide sequence ID" value="NZ_AZFA01000032.1"/>
</dbReference>
<evidence type="ECO:0000256" key="5">
    <source>
        <dbReference type="ARBA" id="ARBA00022692"/>
    </source>
</evidence>
<keyword evidence="5 8" id="KW-0812">Transmembrane</keyword>